<dbReference type="OrthoDB" id="5949865at2759"/>
<feature type="region of interest" description="Disordered" evidence="1">
    <location>
        <begin position="61"/>
        <end position="128"/>
    </location>
</feature>
<dbReference type="AlphaFoldDB" id="A0A5N7C678"/>
<evidence type="ECO:0000256" key="1">
    <source>
        <dbReference type="SAM" id="MobiDB-lite"/>
    </source>
</evidence>
<evidence type="ECO:0000313" key="2">
    <source>
        <dbReference type="EMBL" id="KAE8389582.1"/>
    </source>
</evidence>
<proteinExistence type="predicted"/>
<evidence type="ECO:0008006" key="3">
    <source>
        <dbReference type="Google" id="ProtNLM"/>
    </source>
</evidence>
<dbReference type="EMBL" id="ML735264">
    <property type="protein sequence ID" value="KAE8389582.1"/>
    <property type="molecule type" value="Genomic_DNA"/>
</dbReference>
<accession>A0A5N7C678</accession>
<sequence length="128" mass="13814">MESENKNSEAEPLSGRNKRLVSDYEQLLPLRGLLESKRRTYFDSGDFALYAANRMSGDGVIQTGTAHPTRESISHPYAPVPSTGNVKTDANKGLHAKSASPQITESSFVPGAGIGHASPLKNEVQMED</sequence>
<name>A0A5N7C678_PETAA</name>
<protein>
    <recommendedName>
        <fullName evidence="3">mRNA stability protein</fullName>
    </recommendedName>
</protein>
<reference evidence="2" key="1">
    <citation type="submission" date="2019-04" db="EMBL/GenBank/DDBJ databases">
        <title>Friends and foes A comparative genomics studyof 23 Aspergillus species from section Flavi.</title>
        <authorList>
            <consortium name="DOE Joint Genome Institute"/>
            <person name="Kjaerbolling I."/>
            <person name="Vesth T."/>
            <person name="Frisvad J.C."/>
            <person name="Nybo J.L."/>
            <person name="Theobald S."/>
            <person name="Kildgaard S."/>
            <person name="Isbrandt T."/>
            <person name="Kuo A."/>
            <person name="Sato A."/>
            <person name="Lyhne E.K."/>
            <person name="Kogle M.E."/>
            <person name="Wiebenga A."/>
            <person name="Kun R.S."/>
            <person name="Lubbers R.J."/>
            <person name="Makela M.R."/>
            <person name="Barry K."/>
            <person name="Chovatia M."/>
            <person name="Clum A."/>
            <person name="Daum C."/>
            <person name="Haridas S."/>
            <person name="He G."/>
            <person name="LaButti K."/>
            <person name="Lipzen A."/>
            <person name="Mondo S."/>
            <person name="Riley R."/>
            <person name="Salamov A."/>
            <person name="Simmons B.A."/>
            <person name="Magnuson J.K."/>
            <person name="Henrissat B."/>
            <person name="Mortensen U.H."/>
            <person name="Larsen T.O."/>
            <person name="Devries R.P."/>
            <person name="Grigoriev I.V."/>
            <person name="Machida M."/>
            <person name="Baker S.E."/>
            <person name="Andersen M.R."/>
        </authorList>
    </citation>
    <scope>NUCLEOTIDE SEQUENCE [LARGE SCALE GENOMIC DNA]</scope>
    <source>
        <strain evidence="2">IBT 14317</strain>
    </source>
</reference>
<organism evidence="2">
    <name type="scientific">Petromyces alliaceus</name>
    <name type="common">Aspergillus alliaceus</name>
    <dbReference type="NCBI Taxonomy" id="209559"/>
    <lineage>
        <taxon>Eukaryota</taxon>
        <taxon>Fungi</taxon>
        <taxon>Dikarya</taxon>
        <taxon>Ascomycota</taxon>
        <taxon>Pezizomycotina</taxon>
        <taxon>Eurotiomycetes</taxon>
        <taxon>Eurotiomycetidae</taxon>
        <taxon>Eurotiales</taxon>
        <taxon>Aspergillaceae</taxon>
        <taxon>Aspergillus</taxon>
        <taxon>Aspergillus subgen. Circumdati</taxon>
    </lineage>
</organism>
<dbReference type="Proteomes" id="UP000326877">
    <property type="component" value="Unassembled WGS sequence"/>
</dbReference>
<gene>
    <name evidence="2" type="ORF">BDV23DRAFT_157022</name>
</gene>